<proteinExistence type="predicted"/>
<keyword evidence="2" id="KW-1185">Reference proteome</keyword>
<evidence type="ECO:0008006" key="3">
    <source>
        <dbReference type="Google" id="ProtNLM"/>
    </source>
</evidence>
<dbReference type="PANTHER" id="PTHR37162">
    <property type="entry name" value="HAT FAMILY DIMERISATION DOMAINCONTAINING PROTEIN-RELATED"/>
    <property type="match status" value="1"/>
</dbReference>
<protein>
    <recommendedName>
        <fullName evidence="3">DUF4371 domain-containing protein</fullName>
    </recommendedName>
</protein>
<comment type="caution">
    <text evidence="1">The sequence shown here is derived from an EMBL/GenBank/DDBJ whole genome shotgun (WGS) entry which is preliminary data.</text>
</comment>
<sequence>MHQKLYISSKRTPQIKNFLAANNSMEYMLKRAELKMACYVCEKNCPFLLMDSLPLLCKNIFSDSDICQKIGYKKEKTTQLIKEVLAPFFQKQILEDLKTTNFTLIVDETTDIATQKSLIIVVKYFKEGKIIERVLDLIRVKRELQTLCLLLLKTYYLKVQFLLII</sequence>
<organism evidence="1 2">
    <name type="scientific">Hypothenemus hampei</name>
    <name type="common">Coffee berry borer</name>
    <dbReference type="NCBI Taxonomy" id="57062"/>
    <lineage>
        <taxon>Eukaryota</taxon>
        <taxon>Metazoa</taxon>
        <taxon>Ecdysozoa</taxon>
        <taxon>Arthropoda</taxon>
        <taxon>Hexapoda</taxon>
        <taxon>Insecta</taxon>
        <taxon>Pterygota</taxon>
        <taxon>Neoptera</taxon>
        <taxon>Endopterygota</taxon>
        <taxon>Coleoptera</taxon>
        <taxon>Polyphaga</taxon>
        <taxon>Cucujiformia</taxon>
        <taxon>Curculionidae</taxon>
        <taxon>Scolytinae</taxon>
        <taxon>Hypothenemus</taxon>
    </lineage>
</organism>
<dbReference type="PANTHER" id="PTHR37162:SF1">
    <property type="entry name" value="BED-TYPE DOMAIN-CONTAINING PROTEIN"/>
    <property type="match status" value="1"/>
</dbReference>
<gene>
    <name evidence="1" type="ORF">ABEB36_015178</name>
</gene>
<dbReference type="EMBL" id="JBDJPC010000015">
    <property type="protein sequence ID" value="KAL1488223.1"/>
    <property type="molecule type" value="Genomic_DNA"/>
</dbReference>
<dbReference type="AlphaFoldDB" id="A0ABD1E0M7"/>
<name>A0ABD1E0M7_HYPHA</name>
<reference evidence="1 2" key="1">
    <citation type="submission" date="2024-05" db="EMBL/GenBank/DDBJ databases">
        <title>Genetic variation in Jamaican populations of the coffee berry borer (Hypothenemus hampei).</title>
        <authorList>
            <person name="Errbii M."/>
            <person name="Myrie A."/>
        </authorList>
    </citation>
    <scope>NUCLEOTIDE SEQUENCE [LARGE SCALE GENOMIC DNA]</scope>
    <source>
        <strain evidence="1">JA-Hopewell-2020-01-JO</strain>
        <tissue evidence="1">Whole body</tissue>
    </source>
</reference>
<evidence type="ECO:0000313" key="1">
    <source>
        <dbReference type="EMBL" id="KAL1488223.1"/>
    </source>
</evidence>
<accession>A0ABD1E0M7</accession>
<evidence type="ECO:0000313" key="2">
    <source>
        <dbReference type="Proteomes" id="UP001566132"/>
    </source>
</evidence>
<dbReference type="Proteomes" id="UP001566132">
    <property type="component" value="Unassembled WGS sequence"/>
</dbReference>